<accession>A0A5R9H6J9</accession>
<dbReference type="AlphaFoldDB" id="A0A5R9H6J9"/>
<sequence length="218" mass="25357">MIMKQKIIKQIENITSSLIKVGLSVEQNFPSSKNGSIYINGKQDLSIALKNISYKEIYTVLEKEKNYNIKMIDGALIQFMYSFDNNELIKYRLAFFPSPSLEEFQNNSEIYEDDEIYADVIAKNILPVPIRFDYDPKSSIKIEHPSSHLTIGQYKNCRIPVSLPITPNIFIDFILRNFYNTASNEHRKDLVFDKIILFENCIENEEKDLLHISFVNAQ</sequence>
<dbReference type="InterPro" id="IPR018742">
    <property type="entry name" value="DUF2290"/>
</dbReference>
<name>A0A5R9H6J9_9BACT</name>
<dbReference type="Pfam" id="PF10053">
    <property type="entry name" value="DUF2290"/>
    <property type="match status" value="1"/>
</dbReference>
<organism evidence="1 2">
    <name type="scientific">Aliarcobacter thereius</name>
    <dbReference type="NCBI Taxonomy" id="544718"/>
    <lineage>
        <taxon>Bacteria</taxon>
        <taxon>Pseudomonadati</taxon>
        <taxon>Campylobacterota</taxon>
        <taxon>Epsilonproteobacteria</taxon>
        <taxon>Campylobacterales</taxon>
        <taxon>Arcobacteraceae</taxon>
        <taxon>Aliarcobacter</taxon>
    </lineage>
</organism>
<evidence type="ECO:0000313" key="1">
    <source>
        <dbReference type="EMBL" id="TLS71577.1"/>
    </source>
</evidence>
<reference evidence="1 2" key="1">
    <citation type="submission" date="2019-05" db="EMBL/GenBank/DDBJ databases">
        <title>Arcobacter cibarius and Arcobacter thereius providing challenges in identification an antibiotic susceptibility and Quinolone resistance.</title>
        <authorList>
            <person name="Busch A."/>
            <person name="Hanel I."/>
            <person name="Hotzel H."/>
            <person name="Tomaso H."/>
        </authorList>
    </citation>
    <scope>NUCLEOTIDE SEQUENCE [LARGE SCALE GENOMIC DNA]</scope>
    <source>
        <strain evidence="1 2">17CS1191_2</strain>
    </source>
</reference>
<evidence type="ECO:0000313" key="2">
    <source>
        <dbReference type="Proteomes" id="UP000308001"/>
    </source>
</evidence>
<proteinExistence type="predicted"/>
<dbReference type="Proteomes" id="UP000308001">
    <property type="component" value="Unassembled WGS sequence"/>
</dbReference>
<comment type="caution">
    <text evidence="1">The sequence shown here is derived from an EMBL/GenBank/DDBJ whole genome shotgun (WGS) entry which is preliminary data.</text>
</comment>
<protein>
    <submittedName>
        <fullName evidence="1">DUF2290 domain-containing protein</fullName>
    </submittedName>
</protein>
<gene>
    <name evidence="1" type="ORF">FE246_08165</name>
</gene>
<dbReference type="EMBL" id="VBUF01000004">
    <property type="protein sequence ID" value="TLS71577.1"/>
    <property type="molecule type" value="Genomic_DNA"/>
</dbReference>